<keyword evidence="4" id="KW-1185">Reference proteome</keyword>
<dbReference type="PANTHER" id="PTHR35526">
    <property type="entry name" value="ANTI-SIGMA-F FACTOR RSBW-RELATED"/>
    <property type="match status" value="1"/>
</dbReference>
<keyword evidence="3" id="KW-0418">Kinase</keyword>
<dbReference type="PANTHER" id="PTHR35526:SF3">
    <property type="entry name" value="ANTI-SIGMA-F FACTOR RSBW"/>
    <property type="match status" value="1"/>
</dbReference>
<dbReference type="Pfam" id="PF13581">
    <property type="entry name" value="HATPase_c_2"/>
    <property type="match status" value="1"/>
</dbReference>
<dbReference type="InterPro" id="IPR050267">
    <property type="entry name" value="Anti-sigma-factor_SerPK"/>
</dbReference>
<dbReference type="CDD" id="cd16936">
    <property type="entry name" value="HATPase_RsbW-like"/>
    <property type="match status" value="1"/>
</dbReference>
<keyword evidence="1" id="KW-0723">Serine/threonine-protein kinase</keyword>
<evidence type="ECO:0000313" key="3">
    <source>
        <dbReference type="EMBL" id="PFG21085.1"/>
    </source>
</evidence>
<dbReference type="InterPro" id="IPR003594">
    <property type="entry name" value="HATPase_dom"/>
</dbReference>
<dbReference type="EMBL" id="PDJD01000001">
    <property type="protein sequence ID" value="PFG21085.1"/>
    <property type="molecule type" value="Genomic_DNA"/>
</dbReference>
<protein>
    <submittedName>
        <fullName evidence="3">Histidine kinase-like protein</fullName>
    </submittedName>
</protein>
<dbReference type="InterPro" id="IPR036890">
    <property type="entry name" value="HATPase_C_sf"/>
</dbReference>
<dbReference type="OrthoDB" id="4828148at2"/>
<dbReference type="SUPFAM" id="SSF55874">
    <property type="entry name" value="ATPase domain of HSP90 chaperone/DNA topoisomerase II/histidine kinase"/>
    <property type="match status" value="1"/>
</dbReference>
<name>A0A2A9D4A4_9MICO</name>
<organism evidence="3 4">
    <name type="scientific">Serinibacter salmoneus</name>
    <dbReference type="NCBI Taxonomy" id="556530"/>
    <lineage>
        <taxon>Bacteria</taxon>
        <taxon>Bacillati</taxon>
        <taxon>Actinomycetota</taxon>
        <taxon>Actinomycetes</taxon>
        <taxon>Micrococcales</taxon>
        <taxon>Beutenbergiaceae</taxon>
        <taxon>Serinibacter</taxon>
    </lineage>
</organism>
<dbReference type="Proteomes" id="UP000224915">
    <property type="component" value="Unassembled WGS sequence"/>
</dbReference>
<feature type="domain" description="Histidine kinase/HSP90-like ATPase" evidence="2">
    <location>
        <begin position="8"/>
        <end position="102"/>
    </location>
</feature>
<evidence type="ECO:0000256" key="1">
    <source>
        <dbReference type="ARBA" id="ARBA00022527"/>
    </source>
</evidence>
<dbReference type="Gene3D" id="3.30.565.10">
    <property type="entry name" value="Histidine kinase-like ATPase, C-terminal domain"/>
    <property type="match status" value="1"/>
</dbReference>
<dbReference type="GO" id="GO:0004674">
    <property type="term" value="F:protein serine/threonine kinase activity"/>
    <property type="evidence" value="ECO:0007669"/>
    <property type="project" value="UniProtKB-KW"/>
</dbReference>
<dbReference type="RefSeq" id="WP_098469977.1">
    <property type="nucleotide sequence ID" value="NZ_PDJD01000001.1"/>
</dbReference>
<comment type="caution">
    <text evidence="3">The sequence shown here is derived from an EMBL/GenBank/DDBJ whole genome shotgun (WGS) entry which is preliminary data.</text>
</comment>
<evidence type="ECO:0000259" key="2">
    <source>
        <dbReference type="Pfam" id="PF13581"/>
    </source>
</evidence>
<proteinExistence type="predicted"/>
<accession>A0A2A9D4A4</accession>
<evidence type="ECO:0000313" key="4">
    <source>
        <dbReference type="Proteomes" id="UP000224915"/>
    </source>
</evidence>
<dbReference type="AlphaFoldDB" id="A0A2A9D4A4"/>
<keyword evidence="3" id="KW-0808">Transferase</keyword>
<reference evidence="3 4" key="1">
    <citation type="submission" date="2017-10" db="EMBL/GenBank/DDBJ databases">
        <title>Sequencing the genomes of 1000 actinobacteria strains.</title>
        <authorList>
            <person name="Klenk H.-P."/>
        </authorList>
    </citation>
    <scope>NUCLEOTIDE SEQUENCE [LARGE SCALE GENOMIC DNA]</scope>
    <source>
        <strain evidence="3 4">DSM 21801</strain>
    </source>
</reference>
<gene>
    <name evidence="3" type="ORF">ATL40_2705</name>
</gene>
<sequence length="145" mass="15690">MQYIWVTPDAAGVRAARGHAARTMDRLGVRDADREVLLVLVSELLTNAVMHGVPPITLAIGSRADGCRIEVSDASTTPPWLRTGDQASGGHGLHLVDRLATAWGTEPTTIGKFVWLELRGVLPRPTIEEWTPTRVITPPRIATPA</sequence>